<dbReference type="Pfam" id="PF12697">
    <property type="entry name" value="Abhydrolase_6"/>
    <property type="match status" value="1"/>
</dbReference>
<proteinExistence type="predicted"/>
<comment type="caution">
    <text evidence="2">The sequence shown here is derived from an EMBL/GenBank/DDBJ whole genome shotgun (WGS) entry which is preliminary data.</text>
</comment>
<sequence length="263" mass="28752">MSKPTILLVPGAFLGPNPYATVAQALRDHNYVVDVIDTPSAADLSTESVSSSKWKDLAAQTVESDVKAIHDACERHFEQGNEVVLIGHSYGSIPAMLSIQGQTTKERKGRSLAGGIVGYLNMAGFAFAVRGRNAMASDEDPPFMPYHEFQDGIVTLQESAKPLFFSDLTSEKQDEVWPTFPKQQSWACFLHKADFIDTDVAIPKAYLRTGLDQCIAPAWQDGIIAAGGYETVLHMETGHCPMVSAPEQMVRVVEEFVNSLSDK</sequence>
<keyword evidence="3" id="KW-1185">Reference proteome</keyword>
<evidence type="ECO:0000259" key="1">
    <source>
        <dbReference type="Pfam" id="PF12697"/>
    </source>
</evidence>
<accession>A0A395M6G8</accession>
<keyword evidence="2" id="KW-0378">Hydrolase</keyword>
<gene>
    <name evidence="2" type="ORF">FIE12Z_12323</name>
</gene>
<dbReference type="Gene3D" id="3.40.50.1820">
    <property type="entry name" value="alpha/beta hydrolase"/>
    <property type="match status" value="1"/>
</dbReference>
<dbReference type="STRING" id="2594813.A0A395M6G8"/>
<dbReference type="InterPro" id="IPR029058">
    <property type="entry name" value="AB_hydrolase_fold"/>
</dbReference>
<reference evidence="2 3" key="1">
    <citation type="journal article" date="2018" name="PLoS Pathog.">
        <title>Evolution of structural diversity of trichothecenes, a family of toxins produced by plant pathogenic and entomopathogenic fungi.</title>
        <authorList>
            <person name="Proctor R.H."/>
            <person name="McCormick S.P."/>
            <person name="Kim H.S."/>
            <person name="Cardoza R.E."/>
            <person name="Stanley A.M."/>
            <person name="Lindo L."/>
            <person name="Kelly A."/>
            <person name="Brown D.W."/>
            <person name="Lee T."/>
            <person name="Vaughan M.M."/>
            <person name="Alexander N.J."/>
            <person name="Busman M."/>
            <person name="Gutierrez S."/>
        </authorList>
    </citation>
    <scope>NUCLEOTIDE SEQUENCE [LARGE SCALE GENOMIC DNA]</scope>
    <source>
        <strain evidence="2 3">NRRL 13405</strain>
    </source>
</reference>
<dbReference type="PANTHER" id="PTHR37017">
    <property type="entry name" value="AB HYDROLASE-1 DOMAIN-CONTAINING PROTEIN-RELATED"/>
    <property type="match status" value="1"/>
</dbReference>
<dbReference type="SUPFAM" id="SSF53474">
    <property type="entry name" value="alpha/beta-Hydrolases"/>
    <property type="match status" value="1"/>
</dbReference>
<dbReference type="PANTHER" id="PTHR37017:SF13">
    <property type="entry name" value="AB HYDROLASE-1 DOMAIN-CONTAINING PROTEIN"/>
    <property type="match status" value="1"/>
</dbReference>
<evidence type="ECO:0000313" key="3">
    <source>
        <dbReference type="Proteomes" id="UP000265631"/>
    </source>
</evidence>
<dbReference type="Proteomes" id="UP000265631">
    <property type="component" value="Unassembled WGS sequence"/>
</dbReference>
<protein>
    <submittedName>
        <fullName evidence="2">Alpha/beta hydrolase family domain-containing protein</fullName>
    </submittedName>
</protein>
<evidence type="ECO:0000313" key="2">
    <source>
        <dbReference type="EMBL" id="RFN43444.1"/>
    </source>
</evidence>
<dbReference type="EMBL" id="PXXK01000573">
    <property type="protein sequence ID" value="RFN43444.1"/>
    <property type="molecule type" value="Genomic_DNA"/>
</dbReference>
<organism evidence="2 3">
    <name type="scientific">Fusarium flagelliforme</name>
    <dbReference type="NCBI Taxonomy" id="2675880"/>
    <lineage>
        <taxon>Eukaryota</taxon>
        <taxon>Fungi</taxon>
        <taxon>Dikarya</taxon>
        <taxon>Ascomycota</taxon>
        <taxon>Pezizomycotina</taxon>
        <taxon>Sordariomycetes</taxon>
        <taxon>Hypocreomycetidae</taxon>
        <taxon>Hypocreales</taxon>
        <taxon>Nectriaceae</taxon>
        <taxon>Fusarium</taxon>
        <taxon>Fusarium incarnatum-equiseti species complex</taxon>
    </lineage>
</organism>
<name>A0A395M6G8_9HYPO</name>
<feature type="domain" description="AB hydrolase-1" evidence="1">
    <location>
        <begin position="6"/>
        <end position="251"/>
    </location>
</feature>
<dbReference type="GO" id="GO:0016787">
    <property type="term" value="F:hydrolase activity"/>
    <property type="evidence" value="ECO:0007669"/>
    <property type="project" value="UniProtKB-KW"/>
</dbReference>
<dbReference type="InterPro" id="IPR000073">
    <property type="entry name" value="AB_hydrolase_1"/>
</dbReference>
<dbReference type="InterPro" id="IPR052897">
    <property type="entry name" value="Sec-Metab_Biosynth_Hydrolase"/>
</dbReference>
<dbReference type="AlphaFoldDB" id="A0A395M6G8"/>